<evidence type="ECO:0000313" key="1">
    <source>
        <dbReference type="EMBL" id="BAE17447.1"/>
    </source>
</evidence>
<dbReference type="KEGG" id="ssp:SSP0302"/>
<accession>Q4A0F6</accession>
<reference evidence="1 2" key="1">
    <citation type="journal article" date="2005" name="Proc. Natl. Acad. Sci. U.S.A.">
        <title>Whole genome sequence of Staphylococcus saprophyticus reveals the pathogenesis of uncomplicated urinary tract infection.</title>
        <authorList>
            <person name="Kuroda M."/>
            <person name="Yamashita A."/>
            <person name="Hirakawa H."/>
            <person name="Kumano M."/>
            <person name="Morikawa K."/>
            <person name="Higashide M."/>
            <person name="Maruyama A."/>
            <person name="Inose Y."/>
            <person name="Matoba K."/>
            <person name="Toh H."/>
            <person name="Kuhara S."/>
            <person name="Hattori M."/>
            <person name="Ohta T."/>
        </authorList>
    </citation>
    <scope>NUCLEOTIDE SEQUENCE [LARGE SCALE GENOMIC DNA]</scope>
    <source>
        <strain evidence="2">ATCC 15305 / DSM 20229 / NCIMB 8711 / NCTC 7292 / S-41</strain>
    </source>
</reference>
<evidence type="ECO:0008006" key="3">
    <source>
        <dbReference type="Google" id="ProtNLM"/>
    </source>
</evidence>
<organism evidence="1 2">
    <name type="scientific">Staphylococcus saprophyticus subsp. saprophyticus (strain ATCC 15305 / DSM 20229 / NCIMB 8711 / NCTC 7292 / S-41)</name>
    <dbReference type="NCBI Taxonomy" id="342451"/>
    <lineage>
        <taxon>Bacteria</taxon>
        <taxon>Bacillati</taxon>
        <taxon>Bacillota</taxon>
        <taxon>Bacilli</taxon>
        <taxon>Bacillales</taxon>
        <taxon>Staphylococcaceae</taxon>
        <taxon>Staphylococcus</taxon>
    </lineage>
</organism>
<dbReference type="eggNOG" id="COG5294">
    <property type="taxonomic scope" value="Bacteria"/>
</dbReference>
<dbReference type="AlphaFoldDB" id="Q4A0F6"/>
<name>Q4A0F6_STAS1</name>
<evidence type="ECO:0000313" key="2">
    <source>
        <dbReference type="Proteomes" id="UP000006371"/>
    </source>
</evidence>
<dbReference type="NCBIfam" id="TIGR01655">
    <property type="entry name" value="yxeA_fam"/>
    <property type="match status" value="1"/>
</dbReference>
<sequence length="89" mass="10620">MLLTVAFFSFDKFDRFNPLLKKETSYAIVKLNTQYYQDLSIYSKQGEKRSYKVSFNGYNPSEQYVKLKHKGTYVEHIEYIIKQSFPSLK</sequence>
<dbReference type="SUPFAM" id="SSF159121">
    <property type="entry name" value="BC4932-like"/>
    <property type="match status" value="1"/>
</dbReference>
<proteinExistence type="predicted"/>
<dbReference type="InterPro" id="IPR006542">
    <property type="entry name" value="DUF1093"/>
</dbReference>
<dbReference type="EMBL" id="AP008934">
    <property type="protein sequence ID" value="BAE17447.1"/>
    <property type="molecule type" value="Genomic_DNA"/>
</dbReference>
<dbReference type="Proteomes" id="UP000006371">
    <property type="component" value="Chromosome"/>
</dbReference>
<dbReference type="InterPro" id="IPR036166">
    <property type="entry name" value="YxeA-like_sf"/>
</dbReference>
<dbReference type="HOGENOM" id="CLU_159266_1_0_9"/>
<protein>
    <recommendedName>
        <fullName evidence="3">YxeA family protein</fullName>
    </recommendedName>
</protein>
<gene>
    <name evidence="1" type="ordered locus">SSP0302</name>
</gene>
<keyword evidence="2" id="KW-1185">Reference proteome</keyword>